<dbReference type="GO" id="GO:0030420">
    <property type="term" value="P:establishment of competence for transformation"/>
    <property type="evidence" value="ECO:0007669"/>
    <property type="project" value="InterPro"/>
</dbReference>
<accession>A0A6I3NN26</accession>
<dbReference type="Pfam" id="PF00753">
    <property type="entry name" value="Lactamase_B"/>
    <property type="match status" value="1"/>
</dbReference>
<dbReference type="InterPro" id="IPR004797">
    <property type="entry name" value="Competence_ComEC/Rec2"/>
</dbReference>
<evidence type="ECO:0000256" key="4">
    <source>
        <dbReference type="ARBA" id="ARBA00022989"/>
    </source>
</evidence>
<dbReference type="InterPro" id="IPR001279">
    <property type="entry name" value="Metallo-B-lactamas"/>
</dbReference>
<dbReference type="CDD" id="cd07731">
    <property type="entry name" value="ComA-like_MBL-fold"/>
    <property type="match status" value="1"/>
</dbReference>
<dbReference type="NCBIfam" id="TIGR00361">
    <property type="entry name" value="ComEC_Rec2"/>
    <property type="match status" value="1"/>
</dbReference>
<name>A0A6I3NN26_9FIRM</name>
<dbReference type="Proteomes" id="UP000487649">
    <property type="component" value="Unassembled WGS sequence"/>
</dbReference>
<keyword evidence="5 6" id="KW-0472">Membrane</keyword>
<dbReference type="EMBL" id="WMQV01000054">
    <property type="protein sequence ID" value="MTL95520.1"/>
    <property type="molecule type" value="Genomic_DNA"/>
</dbReference>
<evidence type="ECO:0000256" key="2">
    <source>
        <dbReference type="ARBA" id="ARBA00022475"/>
    </source>
</evidence>
<evidence type="ECO:0000256" key="5">
    <source>
        <dbReference type="ARBA" id="ARBA00023136"/>
    </source>
</evidence>
<dbReference type="GO" id="GO:0005886">
    <property type="term" value="C:plasma membrane"/>
    <property type="evidence" value="ECO:0007669"/>
    <property type="project" value="UniProtKB-SubCell"/>
</dbReference>
<dbReference type="NCBIfam" id="TIGR00360">
    <property type="entry name" value="ComEC_N-term"/>
    <property type="match status" value="1"/>
</dbReference>
<reference evidence="8 10" key="1">
    <citation type="journal article" date="2019" name="Nat. Med.">
        <title>A library of human gut bacterial isolates paired with longitudinal multiomics data enables mechanistic microbiome research.</title>
        <authorList>
            <person name="Poyet M."/>
            <person name="Groussin M."/>
            <person name="Gibbons S.M."/>
            <person name="Avila-Pacheco J."/>
            <person name="Jiang X."/>
            <person name="Kearney S.M."/>
            <person name="Perrotta A.R."/>
            <person name="Berdy B."/>
            <person name="Zhao S."/>
            <person name="Lieberman T.D."/>
            <person name="Swanson P.K."/>
            <person name="Smith M."/>
            <person name="Roesemann S."/>
            <person name="Alexander J.E."/>
            <person name="Rich S.A."/>
            <person name="Livny J."/>
            <person name="Vlamakis H."/>
            <person name="Clish C."/>
            <person name="Bullock K."/>
            <person name="Deik A."/>
            <person name="Scott J."/>
            <person name="Pierce K.A."/>
            <person name="Xavier R.J."/>
            <person name="Alm E.J."/>
        </authorList>
    </citation>
    <scope>NUCLEOTIDE SEQUENCE [LARGE SCALE GENOMIC DNA]</scope>
    <source>
        <strain evidence="9">BIOML-A179</strain>
        <strain evidence="8 10">BIOML-A198</strain>
    </source>
</reference>
<dbReference type="Pfam" id="PF03772">
    <property type="entry name" value="Competence"/>
    <property type="match status" value="1"/>
</dbReference>
<dbReference type="AlphaFoldDB" id="A0A6I3NN26"/>
<proteinExistence type="predicted"/>
<feature type="transmembrane region" description="Helical" evidence="6">
    <location>
        <begin position="298"/>
        <end position="316"/>
    </location>
</feature>
<dbReference type="Pfam" id="PF13567">
    <property type="entry name" value="DUF4131"/>
    <property type="match status" value="1"/>
</dbReference>
<evidence type="ECO:0000313" key="8">
    <source>
        <dbReference type="EMBL" id="MTK20628.1"/>
    </source>
</evidence>
<keyword evidence="4 6" id="KW-1133">Transmembrane helix</keyword>
<dbReference type="SUPFAM" id="SSF56281">
    <property type="entry name" value="Metallo-hydrolase/oxidoreductase"/>
    <property type="match status" value="1"/>
</dbReference>
<dbReference type="InterPro" id="IPR004477">
    <property type="entry name" value="ComEC_N"/>
</dbReference>
<feature type="transmembrane region" description="Helical" evidence="6">
    <location>
        <begin position="229"/>
        <end position="251"/>
    </location>
</feature>
<evidence type="ECO:0000256" key="6">
    <source>
        <dbReference type="SAM" id="Phobius"/>
    </source>
</evidence>
<dbReference type="PANTHER" id="PTHR30619">
    <property type="entry name" value="DNA INTERNALIZATION/COMPETENCE PROTEIN COMEC/REC2"/>
    <property type="match status" value="1"/>
</dbReference>
<evidence type="ECO:0000256" key="1">
    <source>
        <dbReference type="ARBA" id="ARBA00004651"/>
    </source>
</evidence>
<keyword evidence="3 6" id="KW-0812">Transmembrane</keyword>
<evidence type="ECO:0000259" key="7">
    <source>
        <dbReference type="SMART" id="SM00849"/>
    </source>
</evidence>
<protein>
    <submittedName>
        <fullName evidence="8">DNA internalization-related competence protein ComEC/Rec2</fullName>
    </submittedName>
</protein>
<comment type="caution">
    <text evidence="8">The sequence shown here is derived from an EMBL/GenBank/DDBJ whole genome shotgun (WGS) entry which is preliminary data.</text>
</comment>
<dbReference type="EMBL" id="WMQE01000006">
    <property type="protein sequence ID" value="MTK20628.1"/>
    <property type="molecule type" value="Genomic_DNA"/>
</dbReference>
<feature type="transmembrane region" description="Helical" evidence="6">
    <location>
        <begin position="322"/>
        <end position="341"/>
    </location>
</feature>
<feature type="transmembrane region" description="Helical" evidence="6">
    <location>
        <begin position="59"/>
        <end position="77"/>
    </location>
</feature>
<feature type="transmembrane region" description="Helical" evidence="6">
    <location>
        <begin position="353"/>
        <end position="373"/>
    </location>
</feature>
<dbReference type="SMART" id="SM00849">
    <property type="entry name" value="Lactamase_B"/>
    <property type="match status" value="1"/>
</dbReference>
<keyword evidence="2" id="KW-1003">Cell membrane</keyword>
<dbReference type="InterPro" id="IPR036866">
    <property type="entry name" value="RibonucZ/Hydroxyglut_hydro"/>
</dbReference>
<feature type="transmembrane region" description="Helical" evidence="6">
    <location>
        <begin position="441"/>
        <end position="458"/>
    </location>
</feature>
<feature type="transmembrane region" description="Helical" evidence="6">
    <location>
        <begin position="385"/>
        <end position="408"/>
    </location>
</feature>
<dbReference type="InterPro" id="IPR052159">
    <property type="entry name" value="Competence_DNA_uptake"/>
</dbReference>
<evidence type="ECO:0000313" key="9">
    <source>
        <dbReference type="EMBL" id="MTL95520.1"/>
    </source>
</evidence>
<gene>
    <name evidence="9" type="ORF">GMA64_13380</name>
    <name evidence="8" type="ORF">GMA92_04140</name>
</gene>
<sequence length="752" mass="86008">MLQELEKRLLKAWKTLSNFKLRQHMIYLVFAILIGVLMNGGAWYLIFIFLVYLRRFPKTYWIYFLIFLISFSYYHTLEHQTKLHTNASLEPSEALVVKIKKQSREKQTAILEIGSERIYWTTSSVEPKLMPGDIVLVNGELNVPMAATVPNGFDFKQYLSHQKVYLTLYTNEFELIGHQFTIRQWQYELAQQIEMNFPPLTGAYMKAWLLGMTDDLEEEIQTLYSELGIIHLFAISGLHVGLLSFLLRFVLKRLGVIEELSQLIVIVALVLFMVISGGSPSIVRASGMSILLMINKRLRLNLSSLDVFSILFLVNVCLNPRQIYQLGFIYSYWMTFILICFQPTFQKLGTKSLFFFLPFIAQCASAPIQLYFYDEINVLSYLVNLWVIPLVSLCLLPLLILTILIPFIAPLTNHLLMLFESVIVGSASLFTWNWIVGEFSLNLLLGLLLLFLGNGYVFEKKRCFSNYAISIILVIFLLESHRFFVSESQFTMLDVGQGDSVIIQSSYRRCSVVVDTGGTYQFTGKPKPIFSTTLEPFLKGEGIRTIDYLILTHGDFDHVGEAVSLLQTFEVKEVLTNGQPLNELMKEIEEVAKEVGTIFRQVKQEEVLTCGNQILTFLQSNQIKSDENAASLVFTLEMDGFSALLTGDMGVSEEAEILSRYQLNQLTVYKAAHHGSKTSNSNSFLRRLSPMITLVSSGRKNRYGHPSVELIENLKQLEIPLLNTQYDGSIQFKIRRDRLSIQSFPPYVYNVQ</sequence>
<feature type="transmembrane region" description="Helical" evidence="6">
    <location>
        <begin position="465"/>
        <end position="484"/>
    </location>
</feature>
<evidence type="ECO:0000256" key="3">
    <source>
        <dbReference type="ARBA" id="ARBA00022692"/>
    </source>
</evidence>
<dbReference type="PANTHER" id="PTHR30619:SF1">
    <property type="entry name" value="RECOMBINATION PROTEIN 2"/>
    <property type="match status" value="1"/>
</dbReference>
<comment type="subcellular location">
    <subcellularLocation>
        <location evidence="1">Cell membrane</location>
        <topology evidence="1">Multi-pass membrane protein</topology>
    </subcellularLocation>
</comment>
<dbReference type="InterPro" id="IPR025405">
    <property type="entry name" value="DUF4131"/>
</dbReference>
<dbReference type="Gene3D" id="3.60.15.10">
    <property type="entry name" value="Ribonuclease Z/Hydroxyacylglutathione hydrolase-like"/>
    <property type="match status" value="1"/>
</dbReference>
<organism evidence="8 10">
    <name type="scientific">Turicibacter sanguinis</name>
    <dbReference type="NCBI Taxonomy" id="154288"/>
    <lineage>
        <taxon>Bacteria</taxon>
        <taxon>Bacillati</taxon>
        <taxon>Bacillota</taxon>
        <taxon>Erysipelotrichia</taxon>
        <taxon>Erysipelotrichales</taxon>
        <taxon>Turicibacteraceae</taxon>
        <taxon>Turicibacter</taxon>
    </lineage>
</organism>
<dbReference type="InterPro" id="IPR035681">
    <property type="entry name" value="ComA-like_MBL"/>
</dbReference>
<feature type="domain" description="Metallo-beta-lactamase" evidence="7">
    <location>
        <begin position="497"/>
        <end position="699"/>
    </location>
</feature>
<evidence type="ECO:0000313" key="10">
    <source>
        <dbReference type="Proteomes" id="UP000487649"/>
    </source>
</evidence>
<feature type="transmembrane region" description="Helical" evidence="6">
    <location>
        <begin position="263"/>
        <end position="286"/>
    </location>
</feature>
<feature type="transmembrane region" description="Helical" evidence="6">
    <location>
        <begin position="26"/>
        <end position="53"/>
    </location>
</feature>